<evidence type="ECO:0000256" key="4">
    <source>
        <dbReference type="ARBA" id="ARBA00022692"/>
    </source>
</evidence>
<keyword evidence="8" id="KW-0732">Signal</keyword>
<comment type="similarity">
    <text evidence="7">Belongs to the TonB-dependent receptor family.</text>
</comment>
<keyword evidence="11" id="KW-1185">Reference proteome</keyword>
<dbReference type="Pfam" id="PF07715">
    <property type="entry name" value="Plug"/>
    <property type="match status" value="1"/>
</dbReference>
<accession>A0ABQ0A2V3</accession>
<comment type="caution">
    <text evidence="10">The sequence shown here is derived from an EMBL/GenBank/DDBJ whole genome shotgun (WGS) entry which is preliminary data.</text>
</comment>
<feature type="chain" id="PRO_5045749427" description="TonB-dependent receptor plug domain-containing protein" evidence="8">
    <location>
        <begin position="24"/>
        <end position="212"/>
    </location>
</feature>
<evidence type="ECO:0000256" key="6">
    <source>
        <dbReference type="ARBA" id="ARBA00023237"/>
    </source>
</evidence>
<dbReference type="EMBL" id="BAABWH010000010">
    <property type="protein sequence ID" value="GAA6146729.1"/>
    <property type="molecule type" value="Genomic_DNA"/>
</dbReference>
<dbReference type="Proteomes" id="UP001481413">
    <property type="component" value="Unassembled WGS sequence"/>
</dbReference>
<evidence type="ECO:0000256" key="7">
    <source>
        <dbReference type="PROSITE-ProRule" id="PRU01360"/>
    </source>
</evidence>
<proteinExistence type="inferred from homology"/>
<dbReference type="PANTHER" id="PTHR32552">
    <property type="entry name" value="FERRICHROME IRON RECEPTOR-RELATED"/>
    <property type="match status" value="1"/>
</dbReference>
<dbReference type="InterPro" id="IPR036942">
    <property type="entry name" value="Beta-barrel_TonB_sf"/>
</dbReference>
<keyword evidence="2 7" id="KW-0813">Transport</keyword>
<protein>
    <recommendedName>
        <fullName evidence="9">TonB-dependent receptor plug domain-containing protein</fullName>
    </recommendedName>
</protein>
<dbReference type="InterPro" id="IPR012910">
    <property type="entry name" value="Plug_dom"/>
</dbReference>
<evidence type="ECO:0000256" key="2">
    <source>
        <dbReference type="ARBA" id="ARBA00022448"/>
    </source>
</evidence>
<keyword evidence="4 7" id="KW-0812">Transmembrane</keyword>
<name>A0ABQ0A2V3_9GAMM</name>
<comment type="subcellular location">
    <subcellularLocation>
        <location evidence="1 7">Cell outer membrane</location>
        <topology evidence="1 7">Multi-pass membrane protein</topology>
    </subcellularLocation>
</comment>
<evidence type="ECO:0000256" key="8">
    <source>
        <dbReference type="SAM" id="SignalP"/>
    </source>
</evidence>
<gene>
    <name evidence="10" type="ORF">NBRC116585_28480</name>
</gene>
<sequence>MLNVKTPLALAISAAMAAPLSYAQDTDTTEAKDSAVTLDTVAIKAVRDDRISKGAIGLPLELKETPQSITVLNKDAMANFDATSTNDALKMMNGIDIQDYETNRATFNARGFEVQLTQVDGIGTSNDYATVVGEQDTFLFEKIELVRGANGLLTGVGNSSGTVNYVRKRPTNEDQGEILFSLGEFNKVRLGVDGNKVLTDDGRWAGRVVAVQ</sequence>
<organism evidence="10 11">
    <name type="scientific">Thalassolituus maritimus</name>
    <dbReference type="NCBI Taxonomy" id="484498"/>
    <lineage>
        <taxon>Bacteria</taxon>
        <taxon>Pseudomonadati</taxon>
        <taxon>Pseudomonadota</taxon>
        <taxon>Gammaproteobacteria</taxon>
        <taxon>Oceanospirillales</taxon>
        <taxon>Oceanospirillaceae</taxon>
        <taxon>Thalassolituus</taxon>
    </lineage>
</organism>
<evidence type="ECO:0000313" key="11">
    <source>
        <dbReference type="Proteomes" id="UP001481413"/>
    </source>
</evidence>
<evidence type="ECO:0000256" key="5">
    <source>
        <dbReference type="ARBA" id="ARBA00023136"/>
    </source>
</evidence>
<keyword evidence="5 7" id="KW-0472">Membrane</keyword>
<evidence type="ECO:0000256" key="3">
    <source>
        <dbReference type="ARBA" id="ARBA00022452"/>
    </source>
</evidence>
<dbReference type="PANTHER" id="PTHR32552:SF74">
    <property type="entry name" value="HYDROXAMATE SIDEROPHORE RECEPTOR FHUE"/>
    <property type="match status" value="1"/>
</dbReference>
<dbReference type="PROSITE" id="PS52016">
    <property type="entry name" value="TONB_DEPENDENT_REC_3"/>
    <property type="match status" value="1"/>
</dbReference>
<keyword evidence="6 7" id="KW-0998">Cell outer membrane</keyword>
<evidence type="ECO:0000259" key="9">
    <source>
        <dbReference type="Pfam" id="PF07715"/>
    </source>
</evidence>
<evidence type="ECO:0000256" key="1">
    <source>
        <dbReference type="ARBA" id="ARBA00004571"/>
    </source>
</evidence>
<dbReference type="RefSeq" id="WP_353295942.1">
    <property type="nucleotide sequence ID" value="NZ_BAABWH010000010.1"/>
</dbReference>
<evidence type="ECO:0000313" key="10">
    <source>
        <dbReference type="EMBL" id="GAA6146729.1"/>
    </source>
</evidence>
<feature type="signal peptide" evidence="8">
    <location>
        <begin position="1"/>
        <end position="23"/>
    </location>
</feature>
<feature type="domain" description="TonB-dependent receptor plug" evidence="9">
    <location>
        <begin position="62"/>
        <end position="162"/>
    </location>
</feature>
<dbReference type="Gene3D" id="2.40.170.20">
    <property type="entry name" value="TonB-dependent receptor, beta-barrel domain"/>
    <property type="match status" value="1"/>
</dbReference>
<keyword evidence="3 7" id="KW-1134">Transmembrane beta strand</keyword>
<dbReference type="InterPro" id="IPR039426">
    <property type="entry name" value="TonB-dep_rcpt-like"/>
</dbReference>
<dbReference type="SUPFAM" id="SSF56935">
    <property type="entry name" value="Porins"/>
    <property type="match status" value="1"/>
</dbReference>
<reference evidence="10 11" key="1">
    <citation type="submission" date="2024-04" db="EMBL/GenBank/DDBJ databases">
        <title>Draft genome sequence of Thalassolituus maritimus NBRC 116585.</title>
        <authorList>
            <person name="Miyakawa T."/>
            <person name="Kusuya Y."/>
            <person name="Miura T."/>
        </authorList>
    </citation>
    <scope>NUCLEOTIDE SEQUENCE [LARGE SCALE GENOMIC DNA]</scope>
    <source>
        <strain evidence="10 11">5NW40-0001</strain>
    </source>
</reference>